<keyword evidence="4 6" id="KW-0694">RNA-binding</keyword>
<keyword evidence="5 6" id="KW-0648">Protein biosynthesis</keyword>
<dbReference type="GO" id="GO:0000340">
    <property type="term" value="F:RNA 7-methylguanosine cap binding"/>
    <property type="evidence" value="ECO:0007669"/>
    <property type="project" value="TreeGrafter"/>
</dbReference>
<feature type="compositionally biased region" description="Acidic residues" evidence="7">
    <location>
        <begin position="14"/>
        <end position="23"/>
    </location>
</feature>
<dbReference type="Proteomes" id="UP000614601">
    <property type="component" value="Unassembled WGS sequence"/>
</dbReference>
<dbReference type="SUPFAM" id="SSF55418">
    <property type="entry name" value="eIF4e-like"/>
    <property type="match status" value="1"/>
</dbReference>
<comment type="similarity">
    <text evidence="1 6">Belongs to the eukaryotic initiation factor 4E family.</text>
</comment>
<dbReference type="Gene3D" id="3.30.760.10">
    <property type="entry name" value="RNA Cap, Translation Initiation Factor Eif4e"/>
    <property type="match status" value="1"/>
</dbReference>
<dbReference type="PANTHER" id="PTHR11960:SF8">
    <property type="entry name" value="EUKARYOTIC TRANSLATION INITIATION FACTOR 4E1-RELATED"/>
    <property type="match status" value="1"/>
</dbReference>
<accession>A0A811LKH5</accession>
<proteinExistence type="inferred from homology"/>
<dbReference type="GO" id="GO:0006417">
    <property type="term" value="P:regulation of translation"/>
    <property type="evidence" value="ECO:0007669"/>
    <property type="project" value="UniProtKB-KW"/>
</dbReference>
<name>A0A811LKH5_9BILA</name>
<evidence type="ECO:0000256" key="7">
    <source>
        <dbReference type="SAM" id="MobiDB-lite"/>
    </source>
</evidence>
<dbReference type="GO" id="GO:0016281">
    <property type="term" value="C:eukaryotic translation initiation factor 4F complex"/>
    <property type="evidence" value="ECO:0007669"/>
    <property type="project" value="TreeGrafter"/>
</dbReference>
<evidence type="ECO:0000256" key="6">
    <source>
        <dbReference type="RuleBase" id="RU004374"/>
    </source>
</evidence>
<protein>
    <recommendedName>
        <fullName evidence="10">EIF-4F 25 kDa subunit</fullName>
    </recommendedName>
</protein>
<dbReference type="OrthoDB" id="590761at2759"/>
<dbReference type="PANTHER" id="PTHR11960">
    <property type="entry name" value="EUKARYOTIC TRANSLATION INITIATION FACTOR 4E RELATED"/>
    <property type="match status" value="1"/>
</dbReference>
<feature type="region of interest" description="Disordered" evidence="7">
    <location>
        <begin position="1"/>
        <end position="26"/>
    </location>
</feature>
<dbReference type="Proteomes" id="UP000783686">
    <property type="component" value="Unassembled WGS sequence"/>
</dbReference>
<dbReference type="InterPro" id="IPR023398">
    <property type="entry name" value="TIF_eIF4e-like"/>
</dbReference>
<dbReference type="EMBL" id="CAJFDH010000006">
    <property type="protein sequence ID" value="CAD5227612.1"/>
    <property type="molecule type" value="Genomic_DNA"/>
</dbReference>
<comment type="caution">
    <text evidence="8">The sequence shown here is derived from an EMBL/GenBank/DDBJ whole genome shotgun (WGS) entry which is preliminary data.</text>
</comment>
<evidence type="ECO:0000256" key="5">
    <source>
        <dbReference type="ARBA" id="ARBA00022917"/>
    </source>
</evidence>
<evidence type="ECO:0008006" key="10">
    <source>
        <dbReference type="Google" id="ProtNLM"/>
    </source>
</evidence>
<evidence type="ECO:0000256" key="2">
    <source>
        <dbReference type="ARBA" id="ARBA00022540"/>
    </source>
</evidence>
<keyword evidence="3" id="KW-0810">Translation regulation</keyword>
<evidence type="ECO:0000256" key="4">
    <source>
        <dbReference type="ARBA" id="ARBA00022884"/>
    </source>
</evidence>
<sequence length="225" mass="25803">MSAVEAQIAPTPQPEEEIEDGNDSVDSQGPLISADSVLNHSFPLKDVWHFWYLDAKKNLDWLARLHDVCQIESVESFWALMDHIRPPSAMFNCDYALFRDNVQPVWEVDENKDGGRLVLQIQKSELDCLNELWERLLVALIGNRFREYTSSVCGAVCNIRQKGSKITLWTSKAAEMEVNKCIGTILREVWEESHPQFIHNRKIKYESHADSQSKQGSATPHKFEC</sequence>
<dbReference type="InterPro" id="IPR001040">
    <property type="entry name" value="TIF_eIF_4E"/>
</dbReference>
<dbReference type="AlphaFoldDB" id="A0A811LKH5"/>
<keyword evidence="9" id="KW-1185">Reference proteome</keyword>
<dbReference type="Pfam" id="PF01652">
    <property type="entry name" value="IF4E"/>
    <property type="match status" value="1"/>
</dbReference>
<dbReference type="EMBL" id="CAJFCW020000006">
    <property type="protein sequence ID" value="CAG9123428.1"/>
    <property type="molecule type" value="Genomic_DNA"/>
</dbReference>
<organism evidence="8 9">
    <name type="scientific">Bursaphelenchus okinawaensis</name>
    <dbReference type="NCBI Taxonomy" id="465554"/>
    <lineage>
        <taxon>Eukaryota</taxon>
        <taxon>Metazoa</taxon>
        <taxon>Ecdysozoa</taxon>
        <taxon>Nematoda</taxon>
        <taxon>Chromadorea</taxon>
        <taxon>Rhabditida</taxon>
        <taxon>Tylenchina</taxon>
        <taxon>Tylenchomorpha</taxon>
        <taxon>Aphelenchoidea</taxon>
        <taxon>Aphelenchoididae</taxon>
        <taxon>Bursaphelenchus</taxon>
    </lineage>
</organism>
<evidence type="ECO:0000313" key="9">
    <source>
        <dbReference type="Proteomes" id="UP000614601"/>
    </source>
</evidence>
<dbReference type="GO" id="GO:0003743">
    <property type="term" value="F:translation initiation factor activity"/>
    <property type="evidence" value="ECO:0007669"/>
    <property type="project" value="UniProtKB-KW"/>
</dbReference>
<evidence type="ECO:0000313" key="8">
    <source>
        <dbReference type="EMBL" id="CAD5227612.1"/>
    </source>
</evidence>
<evidence type="ECO:0000256" key="1">
    <source>
        <dbReference type="ARBA" id="ARBA00009860"/>
    </source>
</evidence>
<reference evidence="8" key="1">
    <citation type="submission" date="2020-09" db="EMBL/GenBank/DDBJ databases">
        <authorList>
            <person name="Kikuchi T."/>
        </authorList>
    </citation>
    <scope>NUCLEOTIDE SEQUENCE</scope>
    <source>
        <strain evidence="8">SH1</strain>
    </source>
</reference>
<evidence type="ECO:0000256" key="3">
    <source>
        <dbReference type="ARBA" id="ARBA00022845"/>
    </source>
</evidence>
<gene>
    <name evidence="8" type="ORF">BOKJ2_LOCUS12260</name>
</gene>
<keyword evidence="2 6" id="KW-0396">Initiation factor</keyword>